<name>A0A1Q5QB52_TALAT</name>
<protein>
    <recommendedName>
        <fullName evidence="4">Cyanovirin-N domain-containing protein</fullName>
    </recommendedName>
</protein>
<feature type="chain" id="PRO_5012818478" description="Cyanovirin-N domain-containing protein" evidence="1">
    <location>
        <begin position="20"/>
        <end position="109"/>
    </location>
</feature>
<keyword evidence="3" id="KW-1185">Reference proteome</keyword>
<proteinExistence type="predicted"/>
<dbReference type="GeneID" id="31001145"/>
<evidence type="ECO:0000313" key="3">
    <source>
        <dbReference type="Proteomes" id="UP000214365"/>
    </source>
</evidence>
<dbReference type="Proteomes" id="UP000214365">
    <property type="component" value="Unassembled WGS sequence"/>
</dbReference>
<accession>A0A1Q5QB52</accession>
<feature type="signal peptide" evidence="1">
    <location>
        <begin position="1"/>
        <end position="19"/>
    </location>
</feature>
<organism evidence="2 3">
    <name type="scientific">Talaromyces atroroseus</name>
    <dbReference type="NCBI Taxonomy" id="1441469"/>
    <lineage>
        <taxon>Eukaryota</taxon>
        <taxon>Fungi</taxon>
        <taxon>Dikarya</taxon>
        <taxon>Ascomycota</taxon>
        <taxon>Pezizomycotina</taxon>
        <taxon>Eurotiomycetes</taxon>
        <taxon>Eurotiomycetidae</taxon>
        <taxon>Eurotiales</taxon>
        <taxon>Trichocomaceae</taxon>
        <taxon>Talaromyces</taxon>
        <taxon>Talaromyces sect. Trachyspermi</taxon>
    </lineage>
</organism>
<evidence type="ECO:0000313" key="2">
    <source>
        <dbReference type="EMBL" id="OKL63111.1"/>
    </source>
</evidence>
<dbReference type="RefSeq" id="XP_020123232.1">
    <property type="nucleotide sequence ID" value="XM_020261049.1"/>
</dbReference>
<keyword evidence="1" id="KW-0732">Signal</keyword>
<comment type="caution">
    <text evidence="2">The sequence shown here is derived from an EMBL/GenBank/DDBJ whole genome shotgun (WGS) entry which is preliminary data.</text>
</comment>
<evidence type="ECO:0000256" key="1">
    <source>
        <dbReference type="SAM" id="SignalP"/>
    </source>
</evidence>
<evidence type="ECO:0008006" key="4">
    <source>
        <dbReference type="Google" id="ProtNLM"/>
    </source>
</evidence>
<dbReference type="EMBL" id="LFMY01000002">
    <property type="protein sequence ID" value="OKL63111.1"/>
    <property type="molecule type" value="Genomic_DNA"/>
</dbReference>
<sequence length="109" mass="12342">MRFSALVAVIAAATPLVMAAPSDLDLRNVDCTIPVEKREVEYFCLGKRSLEMEAREIDCTIPVKREVEYFCLGKRDLGLDLREVDCTIPAEKREVEYFCLGRREAELAA</sequence>
<reference evidence="2 3" key="1">
    <citation type="submission" date="2015-06" db="EMBL/GenBank/DDBJ databases">
        <title>Talaromyces atroroseus IBT 11181 draft genome.</title>
        <authorList>
            <person name="Rasmussen K.B."/>
            <person name="Rasmussen S."/>
            <person name="Petersen B."/>
            <person name="Sicheritz-Ponten T."/>
            <person name="Mortensen U.H."/>
            <person name="Thrane U."/>
        </authorList>
    </citation>
    <scope>NUCLEOTIDE SEQUENCE [LARGE SCALE GENOMIC DNA]</scope>
    <source>
        <strain evidence="2 3">IBT 11181</strain>
    </source>
</reference>
<dbReference type="AlphaFoldDB" id="A0A1Q5QB52"/>
<gene>
    <name evidence="2" type="ORF">UA08_01390</name>
</gene>